<evidence type="ECO:0000313" key="3">
    <source>
        <dbReference type="Proteomes" id="UP001420932"/>
    </source>
</evidence>
<gene>
    <name evidence="2" type="ORF">Syun_000768</name>
</gene>
<reference evidence="2 3" key="1">
    <citation type="submission" date="2024-01" db="EMBL/GenBank/DDBJ databases">
        <title>Genome assemblies of Stephania.</title>
        <authorList>
            <person name="Yang L."/>
        </authorList>
    </citation>
    <scope>NUCLEOTIDE SEQUENCE [LARGE SCALE GENOMIC DNA]</scope>
    <source>
        <strain evidence="2">YNDBR</strain>
        <tissue evidence="2">Leaf</tissue>
    </source>
</reference>
<keyword evidence="1" id="KW-0812">Transmembrane</keyword>
<comment type="caution">
    <text evidence="2">The sequence shown here is derived from an EMBL/GenBank/DDBJ whole genome shotgun (WGS) entry which is preliminary data.</text>
</comment>
<name>A0AAP0LCK0_9MAGN</name>
<keyword evidence="1" id="KW-0472">Membrane</keyword>
<evidence type="ECO:0000313" key="2">
    <source>
        <dbReference type="EMBL" id="KAK9168628.1"/>
    </source>
</evidence>
<sequence length="71" mass="8263">MNPSTSFSIFLPNCSYSTTPFSSLTNQRYFFTKSLFPKFSFFLHAVNRSRLSFSYVFFLFPSFSTICVILV</sequence>
<protein>
    <submittedName>
        <fullName evidence="2">Uncharacterized protein</fullName>
    </submittedName>
</protein>
<keyword evidence="3" id="KW-1185">Reference proteome</keyword>
<feature type="transmembrane region" description="Helical" evidence="1">
    <location>
        <begin position="52"/>
        <end position="70"/>
    </location>
</feature>
<dbReference type="AlphaFoldDB" id="A0AAP0LCK0"/>
<keyword evidence="1" id="KW-1133">Transmembrane helix</keyword>
<accession>A0AAP0LCK0</accession>
<dbReference type="Proteomes" id="UP001420932">
    <property type="component" value="Unassembled WGS sequence"/>
</dbReference>
<organism evidence="2 3">
    <name type="scientific">Stephania yunnanensis</name>
    <dbReference type="NCBI Taxonomy" id="152371"/>
    <lineage>
        <taxon>Eukaryota</taxon>
        <taxon>Viridiplantae</taxon>
        <taxon>Streptophyta</taxon>
        <taxon>Embryophyta</taxon>
        <taxon>Tracheophyta</taxon>
        <taxon>Spermatophyta</taxon>
        <taxon>Magnoliopsida</taxon>
        <taxon>Ranunculales</taxon>
        <taxon>Menispermaceae</taxon>
        <taxon>Menispermoideae</taxon>
        <taxon>Cissampelideae</taxon>
        <taxon>Stephania</taxon>
    </lineage>
</organism>
<proteinExistence type="predicted"/>
<dbReference type="EMBL" id="JBBNAF010000001">
    <property type="protein sequence ID" value="KAK9168628.1"/>
    <property type="molecule type" value="Genomic_DNA"/>
</dbReference>
<evidence type="ECO:0000256" key="1">
    <source>
        <dbReference type="SAM" id="Phobius"/>
    </source>
</evidence>